<dbReference type="EMBL" id="JAIKTU010000015">
    <property type="protein sequence ID" value="MBY0756994.1"/>
    <property type="molecule type" value="Genomic_DNA"/>
</dbReference>
<dbReference type="Proteomes" id="UP001299068">
    <property type="component" value="Unassembled WGS sequence"/>
</dbReference>
<dbReference type="InterPro" id="IPR015943">
    <property type="entry name" value="WD40/YVTN_repeat-like_dom_sf"/>
</dbReference>
<organism evidence="1 2">
    <name type="scientific">Clostridium sardiniense</name>
    <name type="common">Clostridium absonum</name>
    <dbReference type="NCBI Taxonomy" id="29369"/>
    <lineage>
        <taxon>Bacteria</taxon>
        <taxon>Bacillati</taxon>
        <taxon>Bacillota</taxon>
        <taxon>Clostridia</taxon>
        <taxon>Eubacteriales</taxon>
        <taxon>Clostridiaceae</taxon>
        <taxon>Clostridium</taxon>
    </lineage>
</organism>
<dbReference type="RefSeq" id="WP_221862173.1">
    <property type="nucleotide sequence ID" value="NZ_JAIKTU010000015.1"/>
</dbReference>
<keyword evidence="2" id="KW-1185">Reference proteome</keyword>
<name>A0ABS7L1T2_CLOSR</name>
<protein>
    <submittedName>
        <fullName evidence="1">Uncharacterized protein</fullName>
    </submittedName>
</protein>
<reference evidence="1 2" key="1">
    <citation type="journal article" date="2021" name="Cell Host Microbe">
        <title>in vivo commensal control of Clostridioides difficile virulence.</title>
        <authorList>
            <person name="Girinathan B.P."/>
            <person name="Dibenedetto N."/>
            <person name="Worley J.N."/>
            <person name="Peltier J."/>
            <person name="Arrieta-Ortiz M.L."/>
            <person name="Rupa Christinal Immanuel S."/>
            <person name="Lavin R."/>
            <person name="Delaney M.L."/>
            <person name="Cummins C."/>
            <person name="Hoffmann M."/>
            <person name="Luo Y."/>
            <person name="Gonzalez-Escalona N."/>
            <person name="Allard M."/>
            <person name="Onderdonk A.B."/>
            <person name="Gerber G.K."/>
            <person name="Sonenshein A.L."/>
            <person name="Baliga N."/>
            <person name="Dupuy B."/>
            <person name="Bry L."/>
        </authorList>
    </citation>
    <scope>NUCLEOTIDE SEQUENCE [LARGE SCALE GENOMIC DNA]</scope>
    <source>
        <strain evidence="1 2">DSM 599</strain>
    </source>
</reference>
<gene>
    <name evidence="1" type="ORF">K5V21_16235</name>
</gene>
<proteinExistence type="predicted"/>
<dbReference type="Gene3D" id="2.130.10.10">
    <property type="entry name" value="YVTN repeat-like/Quinoprotein amine dehydrogenase"/>
    <property type="match status" value="1"/>
</dbReference>
<sequence length="261" mass="29436">MKKIVALIILFMIIGMTVSVYGFEKKDIKLKSENDILVSKLKFNVNDKGNMQGLTYNNNIFYVGFDRNNDNGEIIAYDNNGNEIKRSGLLKIGHAAGLAYRTKNNSIYVANGGGKNKTHIYEVKMSGDKTYISKDLDYSKLGNSGLVAIDNDDDKLIIHTSINDNENHIISICDFNRKVEKQISIKNQGVPQGLEYYDGYIILYTNNKVTFIDSKSDEIKKTYKIKEKGESEGITVFKEGNKIGLTYGYNGNNRLYTTDIE</sequence>
<evidence type="ECO:0000313" key="1">
    <source>
        <dbReference type="EMBL" id="MBY0756994.1"/>
    </source>
</evidence>
<accession>A0ABS7L1T2</accession>
<dbReference type="SUPFAM" id="SSF63825">
    <property type="entry name" value="YWTD domain"/>
    <property type="match status" value="1"/>
</dbReference>
<evidence type="ECO:0000313" key="2">
    <source>
        <dbReference type="Proteomes" id="UP001299068"/>
    </source>
</evidence>
<comment type="caution">
    <text evidence="1">The sequence shown here is derived from an EMBL/GenBank/DDBJ whole genome shotgun (WGS) entry which is preliminary data.</text>
</comment>